<comment type="caution">
    <text evidence="1">The sequence shown here is derived from an EMBL/GenBank/DDBJ whole genome shotgun (WGS) entry which is preliminary data.</text>
</comment>
<gene>
    <name evidence="1" type="ORF">COI65_25450</name>
</gene>
<dbReference type="Proteomes" id="UP000222503">
    <property type="component" value="Unassembled WGS sequence"/>
</dbReference>
<dbReference type="EMBL" id="NUUQ01000063">
    <property type="protein sequence ID" value="PHG56653.1"/>
    <property type="molecule type" value="Genomic_DNA"/>
</dbReference>
<name>A0A2A8CFT6_9BACI</name>
<reference evidence="1 2" key="1">
    <citation type="submission" date="2017-09" db="EMBL/GenBank/DDBJ databases">
        <title>Large-scale bioinformatics analysis of Bacillus genomes uncovers conserved roles of natural products in bacterial physiology.</title>
        <authorList>
            <consortium name="Agbiome Team Llc"/>
            <person name="Bleich R.M."/>
            <person name="Grubbs K.J."/>
            <person name="Santa Maria K.C."/>
            <person name="Allen S.E."/>
            <person name="Farag S."/>
            <person name="Shank E.A."/>
            <person name="Bowers A."/>
        </authorList>
    </citation>
    <scope>NUCLEOTIDE SEQUENCE [LARGE SCALE GENOMIC DNA]</scope>
    <source>
        <strain evidence="1 2">AFS029838</strain>
    </source>
</reference>
<dbReference type="RefSeq" id="WP_098091129.1">
    <property type="nucleotide sequence ID" value="NZ_NUBG01000062.1"/>
</dbReference>
<protein>
    <submittedName>
        <fullName evidence="1">Uncharacterized protein</fullName>
    </submittedName>
</protein>
<dbReference type="AlphaFoldDB" id="A0A2A8CFT6"/>
<proteinExistence type="predicted"/>
<organism evidence="1 2">
    <name type="scientific">Bacillus wiedmannii</name>
    <dbReference type="NCBI Taxonomy" id="1890302"/>
    <lineage>
        <taxon>Bacteria</taxon>
        <taxon>Bacillati</taxon>
        <taxon>Bacillota</taxon>
        <taxon>Bacilli</taxon>
        <taxon>Bacillales</taxon>
        <taxon>Bacillaceae</taxon>
        <taxon>Bacillus</taxon>
        <taxon>Bacillus cereus group</taxon>
    </lineage>
</organism>
<evidence type="ECO:0000313" key="2">
    <source>
        <dbReference type="Proteomes" id="UP000222503"/>
    </source>
</evidence>
<evidence type="ECO:0000313" key="1">
    <source>
        <dbReference type="EMBL" id="PHG56653.1"/>
    </source>
</evidence>
<accession>A0A2A8CFT6</accession>
<sequence>MRYSLQIWFFDFFSILKRLKRNAFWACVELVVVVFPDILVTDFYRFRILVNVRNRCAKVKFKILKAYSYSTNDT</sequence>